<comment type="caution">
    <text evidence="1">The sequence shown here is derived from an EMBL/GenBank/DDBJ whole genome shotgun (WGS) entry which is preliminary data.</text>
</comment>
<evidence type="ECO:0000313" key="1">
    <source>
        <dbReference type="EMBL" id="PRD13129.1"/>
    </source>
</evidence>
<sequence>MKKLIEMFTRERLMQMADENTICKLSLEERVVLARLALMVNEPSGVIYQIRQNNGSPEWEQWSEVSAEEFYADVESKGWEFRTLYVLS</sequence>
<dbReference type="Proteomes" id="UP000239181">
    <property type="component" value="Unassembled WGS sequence"/>
</dbReference>
<protein>
    <submittedName>
        <fullName evidence="1">Uncharacterized protein</fullName>
    </submittedName>
</protein>
<keyword evidence="2" id="KW-1185">Reference proteome</keyword>
<evidence type="ECO:0000313" key="2">
    <source>
        <dbReference type="Proteomes" id="UP000239181"/>
    </source>
</evidence>
<name>A0A2S9I5R4_9GAMM</name>
<gene>
    <name evidence="1" type="ORF">CQW29_22925</name>
</gene>
<dbReference type="AlphaFoldDB" id="A0A2S9I5R4"/>
<proteinExistence type="predicted"/>
<accession>A0A2S9I5R4</accession>
<organism evidence="1 2">
    <name type="scientific">Pantoea coffeiphila</name>
    <dbReference type="NCBI Taxonomy" id="1465635"/>
    <lineage>
        <taxon>Bacteria</taxon>
        <taxon>Pseudomonadati</taxon>
        <taxon>Pseudomonadota</taxon>
        <taxon>Gammaproteobacteria</taxon>
        <taxon>Enterobacterales</taxon>
        <taxon>Erwiniaceae</taxon>
        <taxon>Pantoea</taxon>
    </lineage>
</organism>
<dbReference type="EMBL" id="PDET01000022">
    <property type="protein sequence ID" value="PRD13129.1"/>
    <property type="molecule type" value="Genomic_DNA"/>
</dbReference>
<reference evidence="1 2" key="1">
    <citation type="submission" date="2017-10" db="EMBL/GenBank/DDBJ databases">
        <title>Draft genome of two endophytic bacteria isolated from 'guarana' Paullinia cupana (Mart.) Ducke.</title>
        <authorList>
            <person name="Siqueira K.A."/>
            <person name="Liotti R.G."/>
            <person name="Mendes T.A."/>
            <person name="Soares M.A."/>
        </authorList>
    </citation>
    <scope>NUCLEOTIDE SEQUENCE [LARGE SCALE GENOMIC DNA]</scope>
    <source>
        <strain evidence="1 2">342</strain>
    </source>
</reference>